<dbReference type="Pfam" id="PF02518">
    <property type="entry name" value="HATPase_c"/>
    <property type="match status" value="1"/>
</dbReference>
<accession>U4R1H2</accession>
<dbReference type="InterPro" id="IPR036890">
    <property type="entry name" value="HATPase_C_sf"/>
</dbReference>
<dbReference type="PATRIC" id="fig|1330534.3.peg.1926"/>
<dbReference type="STRING" id="1330534.L323_09665"/>
<feature type="transmembrane region" description="Helical" evidence="9">
    <location>
        <begin position="95"/>
        <end position="113"/>
    </location>
</feature>
<evidence type="ECO:0000256" key="4">
    <source>
        <dbReference type="ARBA" id="ARBA00022679"/>
    </source>
</evidence>
<proteinExistence type="predicted"/>
<evidence type="ECO:0000313" key="12">
    <source>
        <dbReference type="Proteomes" id="UP000016860"/>
    </source>
</evidence>
<dbReference type="RefSeq" id="WP_020815467.1">
    <property type="nucleotide sequence ID" value="NZ_ATAY01000031.1"/>
</dbReference>
<evidence type="ECO:0000256" key="9">
    <source>
        <dbReference type="SAM" id="Phobius"/>
    </source>
</evidence>
<dbReference type="EMBL" id="ATAY01000031">
    <property type="protein sequence ID" value="EPR12026.1"/>
    <property type="molecule type" value="Genomic_DNA"/>
</dbReference>
<name>U4R1H2_9FIRM</name>
<feature type="transmembrane region" description="Helical" evidence="9">
    <location>
        <begin position="57"/>
        <end position="83"/>
    </location>
</feature>
<reference evidence="11 12" key="1">
    <citation type="journal article" date="2013" name="Genome Announc.">
        <title>Draft Genome Sequence of the Cellulolytic Bacterium Clostridium papyrosolvens C7 (ATCC 700395).</title>
        <authorList>
            <person name="Zepeda V."/>
            <person name="Dassa B."/>
            <person name="Borovok I."/>
            <person name="Lamed R."/>
            <person name="Bayer E.A."/>
            <person name="Cate J.H."/>
        </authorList>
    </citation>
    <scope>NUCLEOTIDE SEQUENCE [LARGE SCALE GENOMIC DNA]</scope>
    <source>
        <strain evidence="11 12">C7</strain>
    </source>
</reference>
<dbReference type="EC" id="2.7.13.3" evidence="2"/>
<dbReference type="OrthoDB" id="9797586at2"/>
<dbReference type="PRINTS" id="PR00344">
    <property type="entry name" value="BCTRLSENSOR"/>
</dbReference>
<feature type="domain" description="Histidine kinase" evidence="10">
    <location>
        <begin position="237"/>
        <end position="454"/>
    </location>
</feature>
<dbReference type="PANTHER" id="PTHR43065">
    <property type="entry name" value="SENSOR HISTIDINE KINASE"/>
    <property type="match status" value="1"/>
</dbReference>
<evidence type="ECO:0000256" key="6">
    <source>
        <dbReference type="ARBA" id="ARBA00022777"/>
    </source>
</evidence>
<dbReference type="AlphaFoldDB" id="U4R1H2"/>
<dbReference type="GO" id="GO:0004673">
    <property type="term" value="F:protein histidine kinase activity"/>
    <property type="evidence" value="ECO:0007669"/>
    <property type="project" value="UniProtKB-EC"/>
</dbReference>
<evidence type="ECO:0000256" key="1">
    <source>
        <dbReference type="ARBA" id="ARBA00000085"/>
    </source>
</evidence>
<sequence length="459" mass="52368">MTFIISLILIWIISIIILIVDFKSECNRWISSAAFCVGLRYLADSINVLAAPNMNNYIKMVICILTSISFVFYPYTLLMFSLSLTKILKPKYNKFLMWILLIPVVLVYIFLPINDFMYPTIKPSYKYLTLWSTFGIILSNTVLIVGYFKTISILKKKNIFLVGIFMIPTTIFGWLINFFLPILGIKNLWKFNIIVVFVVAALYCLLVVKYGFLGIKIKFEKNRIDSTMQSISSGTQILTHAIKNEILKISLCTRNINSSGTFFDKEKFDRYIGENTQNITASTDHLMMLVARIKDYMHEIEIKEEYHNLADIIENSLNLMIVHIKEKNISIKRYYSYGQFGTVLMCDALHIQEVLNNILKNAVEALKPSGEIGIHVIKGRKVLTVEVRDNGPGIPAGNLSHIFDPFFSTKKNSMNFGLGLSYCYNVMHKHGGDIEVESDGIKGTAVILKFLSKKVKKVV</sequence>
<dbReference type="Proteomes" id="UP000016860">
    <property type="component" value="Unassembled WGS sequence"/>
</dbReference>
<dbReference type="InterPro" id="IPR005467">
    <property type="entry name" value="His_kinase_dom"/>
</dbReference>
<keyword evidence="9" id="KW-1133">Transmembrane helix</keyword>
<dbReference type="SUPFAM" id="SSF55874">
    <property type="entry name" value="ATPase domain of HSP90 chaperone/DNA topoisomerase II/histidine kinase"/>
    <property type="match status" value="1"/>
</dbReference>
<keyword evidence="9" id="KW-0812">Transmembrane</keyword>
<dbReference type="Gene3D" id="3.30.565.10">
    <property type="entry name" value="Histidine kinase-like ATPase, C-terminal domain"/>
    <property type="match status" value="1"/>
</dbReference>
<feature type="transmembrane region" description="Helical" evidence="9">
    <location>
        <begin position="191"/>
        <end position="213"/>
    </location>
</feature>
<dbReference type="PROSITE" id="PS50109">
    <property type="entry name" value="HIS_KIN"/>
    <property type="match status" value="1"/>
</dbReference>
<evidence type="ECO:0000256" key="8">
    <source>
        <dbReference type="ARBA" id="ARBA00023012"/>
    </source>
</evidence>
<keyword evidence="5" id="KW-0547">Nucleotide-binding</keyword>
<evidence type="ECO:0000256" key="3">
    <source>
        <dbReference type="ARBA" id="ARBA00022553"/>
    </source>
</evidence>
<keyword evidence="6" id="KW-0418">Kinase</keyword>
<evidence type="ECO:0000256" key="7">
    <source>
        <dbReference type="ARBA" id="ARBA00022840"/>
    </source>
</evidence>
<comment type="caution">
    <text evidence="11">The sequence shown here is derived from an EMBL/GenBank/DDBJ whole genome shotgun (WGS) entry which is preliminary data.</text>
</comment>
<keyword evidence="9" id="KW-0472">Membrane</keyword>
<dbReference type="GO" id="GO:0000160">
    <property type="term" value="P:phosphorelay signal transduction system"/>
    <property type="evidence" value="ECO:0007669"/>
    <property type="project" value="UniProtKB-KW"/>
</dbReference>
<feature type="transmembrane region" description="Helical" evidence="9">
    <location>
        <begin position="6"/>
        <end position="22"/>
    </location>
</feature>
<keyword evidence="3" id="KW-0597">Phosphoprotein</keyword>
<comment type="catalytic activity">
    <reaction evidence="1">
        <text>ATP + protein L-histidine = ADP + protein N-phospho-L-histidine.</text>
        <dbReference type="EC" id="2.7.13.3"/>
    </reaction>
</comment>
<gene>
    <name evidence="11" type="ORF">L323_09665</name>
</gene>
<evidence type="ECO:0000313" key="11">
    <source>
        <dbReference type="EMBL" id="EPR12026.1"/>
    </source>
</evidence>
<evidence type="ECO:0000259" key="10">
    <source>
        <dbReference type="PROSITE" id="PS50109"/>
    </source>
</evidence>
<dbReference type="SMART" id="SM00387">
    <property type="entry name" value="HATPase_c"/>
    <property type="match status" value="1"/>
</dbReference>
<keyword evidence="7" id="KW-0067">ATP-binding</keyword>
<protein>
    <recommendedName>
        <fullName evidence="2">histidine kinase</fullName>
        <ecNumber evidence="2">2.7.13.3</ecNumber>
    </recommendedName>
</protein>
<dbReference type="InterPro" id="IPR003594">
    <property type="entry name" value="HATPase_dom"/>
</dbReference>
<dbReference type="GO" id="GO:0005524">
    <property type="term" value="F:ATP binding"/>
    <property type="evidence" value="ECO:0007669"/>
    <property type="project" value="UniProtKB-KW"/>
</dbReference>
<keyword evidence="8" id="KW-0902">Two-component regulatory system</keyword>
<evidence type="ECO:0000256" key="2">
    <source>
        <dbReference type="ARBA" id="ARBA00012438"/>
    </source>
</evidence>
<feature type="transmembrane region" description="Helical" evidence="9">
    <location>
        <begin position="125"/>
        <end position="148"/>
    </location>
</feature>
<organism evidence="11 12">
    <name type="scientific">Ruminiclostridium papyrosolvens C7</name>
    <dbReference type="NCBI Taxonomy" id="1330534"/>
    <lineage>
        <taxon>Bacteria</taxon>
        <taxon>Bacillati</taxon>
        <taxon>Bacillota</taxon>
        <taxon>Clostridia</taxon>
        <taxon>Eubacteriales</taxon>
        <taxon>Oscillospiraceae</taxon>
        <taxon>Ruminiclostridium</taxon>
    </lineage>
</organism>
<evidence type="ECO:0000256" key="5">
    <source>
        <dbReference type="ARBA" id="ARBA00022741"/>
    </source>
</evidence>
<keyword evidence="4" id="KW-0808">Transferase</keyword>
<feature type="transmembrane region" description="Helical" evidence="9">
    <location>
        <begin position="29"/>
        <end position="51"/>
    </location>
</feature>
<feature type="transmembrane region" description="Helical" evidence="9">
    <location>
        <begin position="160"/>
        <end position="185"/>
    </location>
</feature>
<dbReference type="CDD" id="cd00075">
    <property type="entry name" value="HATPase"/>
    <property type="match status" value="1"/>
</dbReference>
<dbReference type="InterPro" id="IPR004358">
    <property type="entry name" value="Sig_transdc_His_kin-like_C"/>
</dbReference>
<dbReference type="PANTHER" id="PTHR43065:SF10">
    <property type="entry name" value="PEROXIDE STRESS-ACTIVATED HISTIDINE KINASE MAK3"/>
    <property type="match status" value="1"/>
</dbReference>